<dbReference type="PANTHER" id="PTHR46268">
    <property type="entry name" value="STRESS RESPONSE PROTEIN NHAX"/>
    <property type="match status" value="1"/>
</dbReference>
<evidence type="ECO:0000256" key="1">
    <source>
        <dbReference type="ARBA" id="ARBA00008791"/>
    </source>
</evidence>
<reference evidence="3 4" key="1">
    <citation type="submission" date="2019-02" db="EMBL/GenBank/DDBJ databases">
        <title>Deep-cultivation of Planctomycetes and their phenomic and genomic characterization uncovers novel biology.</title>
        <authorList>
            <person name="Wiegand S."/>
            <person name="Jogler M."/>
            <person name="Boedeker C."/>
            <person name="Pinto D."/>
            <person name="Vollmers J."/>
            <person name="Rivas-Marin E."/>
            <person name="Kohn T."/>
            <person name="Peeters S.H."/>
            <person name="Heuer A."/>
            <person name="Rast P."/>
            <person name="Oberbeckmann S."/>
            <person name="Bunk B."/>
            <person name="Jeske O."/>
            <person name="Meyerdierks A."/>
            <person name="Storesund J.E."/>
            <person name="Kallscheuer N."/>
            <person name="Luecker S."/>
            <person name="Lage O.M."/>
            <person name="Pohl T."/>
            <person name="Merkel B.J."/>
            <person name="Hornburger P."/>
            <person name="Mueller R.-W."/>
            <person name="Bruemmer F."/>
            <person name="Labrenz M."/>
            <person name="Spormann A.M."/>
            <person name="Op den Camp H."/>
            <person name="Overmann J."/>
            <person name="Amann R."/>
            <person name="Jetten M.S.M."/>
            <person name="Mascher T."/>
            <person name="Medema M.H."/>
            <person name="Devos D.P."/>
            <person name="Kaster A.-K."/>
            <person name="Ovreas L."/>
            <person name="Rohde M."/>
            <person name="Galperin M.Y."/>
            <person name="Jogler C."/>
        </authorList>
    </citation>
    <scope>NUCLEOTIDE SEQUENCE [LARGE SCALE GENOMIC DNA]</scope>
    <source>
        <strain evidence="3 4">I41</strain>
    </source>
</reference>
<dbReference type="RefSeq" id="WP_145432599.1">
    <property type="nucleotide sequence ID" value="NZ_CP036339.1"/>
</dbReference>
<dbReference type="PANTHER" id="PTHR46268:SF6">
    <property type="entry name" value="UNIVERSAL STRESS PROTEIN UP12"/>
    <property type="match status" value="1"/>
</dbReference>
<evidence type="ECO:0000313" key="4">
    <source>
        <dbReference type="Proteomes" id="UP000317909"/>
    </source>
</evidence>
<dbReference type="EMBL" id="CP036339">
    <property type="protein sequence ID" value="QDT73103.1"/>
    <property type="molecule type" value="Genomic_DNA"/>
</dbReference>
<evidence type="ECO:0000259" key="2">
    <source>
        <dbReference type="Pfam" id="PF00582"/>
    </source>
</evidence>
<dbReference type="InterPro" id="IPR006016">
    <property type="entry name" value="UspA"/>
</dbReference>
<proteinExistence type="inferred from homology"/>
<dbReference type="InterPro" id="IPR006015">
    <property type="entry name" value="Universal_stress_UspA"/>
</dbReference>
<dbReference type="Gene3D" id="3.40.50.620">
    <property type="entry name" value="HUPs"/>
    <property type="match status" value="1"/>
</dbReference>
<dbReference type="PRINTS" id="PR01438">
    <property type="entry name" value="UNVRSLSTRESS"/>
</dbReference>
<dbReference type="OrthoDB" id="9794782at2"/>
<gene>
    <name evidence="3" type="ORF">I41_22920</name>
</gene>
<dbReference type="Proteomes" id="UP000317909">
    <property type="component" value="Chromosome"/>
</dbReference>
<evidence type="ECO:0000313" key="3">
    <source>
        <dbReference type="EMBL" id="QDT73103.1"/>
    </source>
</evidence>
<dbReference type="InterPro" id="IPR014729">
    <property type="entry name" value="Rossmann-like_a/b/a_fold"/>
</dbReference>
<dbReference type="SUPFAM" id="SSF52402">
    <property type="entry name" value="Adenine nucleotide alpha hydrolases-like"/>
    <property type="match status" value="1"/>
</dbReference>
<protein>
    <recommendedName>
        <fullName evidence="2">UspA domain-containing protein</fullName>
    </recommendedName>
</protein>
<feature type="domain" description="UspA" evidence="2">
    <location>
        <begin position="8"/>
        <end position="140"/>
    </location>
</feature>
<accession>A0A517TXL2</accession>
<dbReference type="KEGG" id="llh:I41_22920"/>
<comment type="similarity">
    <text evidence="1">Belongs to the universal stress protein A family.</text>
</comment>
<keyword evidence="4" id="KW-1185">Reference proteome</keyword>
<dbReference type="Pfam" id="PF00582">
    <property type="entry name" value="Usp"/>
    <property type="match status" value="1"/>
</dbReference>
<sequence length="141" mass="15232">MNRYANAKLLVPLDFSEESDQALDAALEIAAASEQITAVHVAPPLGAFEPGVVYIATDAERNETLLHSLHRRYDAPKYRGVKFQILFGDPGHEIAECAKTAGIGLIVMPSHGRTGLAHLLIGSVAERVIRLAHCPVLVLRS</sequence>
<dbReference type="AlphaFoldDB" id="A0A517TXL2"/>
<name>A0A517TXL2_9BACT</name>
<dbReference type="CDD" id="cd00293">
    <property type="entry name" value="USP-like"/>
    <property type="match status" value="1"/>
</dbReference>
<organism evidence="3 4">
    <name type="scientific">Lacipirellula limnantheis</name>
    <dbReference type="NCBI Taxonomy" id="2528024"/>
    <lineage>
        <taxon>Bacteria</taxon>
        <taxon>Pseudomonadati</taxon>
        <taxon>Planctomycetota</taxon>
        <taxon>Planctomycetia</taxon>
        <taxon>Pirellulales</taxon>
        <taxon>Lacipirellulaceae</taxon>
        <taxon>Lacipirellula</taxon>
    </lineage>
</organism>